<dbReference type="GO" id="GO:0030148">
    <property type="term" value="P:sphingolipid biosynthetic process"/>
    <property type="evidence" value="ECO:0007669"/>
    <property type="project" value="TreeGrafter"/>
</dbReference>
<dbReference type="GO" id="GO:0042761">
    <property type="term" value="P:very long-chain fatty acid biosynthetic process"/>
    <property type="evidence" value="ECO:0007669"/>
    <property type="project" value="TreeGrafter"/>
</dbReference>
<sequence length="371" mass="42729">MHNLSEAFSKLFWGEMPKIIPYRSVPDNVPFTQLFQHYPVLSPFYTEYEKNFHASSYVNFAQNTWPALPLALCGIYGLMIVVGTKVMESRPKHEWKTALACWNLLLSVFSFCGMLRTVPHLLHNVTTLPFKDTICRHPAETYGEGACGLWVMLFIYSKVPELVDTVFIVFRKSKLQFLHWYHHITVLLFCWHSYAVTSSTGLYFVAMNYSVHAVMYAYYYLTAIKAWPSWIPPSIITVAQISQMMVGVGICVASFYYLYTDPEHCEVKPQNVYSGALMYGSYLYLFCDFFVRRFLRGGKPRLGEERSAVLTMTKKIKDIHDFGGWVALSPCTSCSPHMYAIEHFHHQFRGKAEIGLKTSKHMVASIKEKKT</sequence>
<dbReference type="GO" id="GO:0019367">
    <property type="term" value="P:fatty acid elongation, saturated fatty acid"/>
    <property type="evidence" value="ECO:0007669"/>
    <property type="project" value="TreeGrafter"/>
</dbReference>
<evidence type="ECO:0000256" key="10">
    <source>
        <dbReference type="RuleBase" id="RU361115"/>
    </source>
</evidence>
<feature type="transmembrane region" description="Helical" evidence="10">
    <location>
        <begin position="177"/>
        <end position="195"/>
    </location>
</feature>
<dbReference type="PANTHER" id="PTHR11157">
    <property type="entry name" value="FATTY ACID ACYL TRANSFERASE-RELATED"/>
    <property type="match status" value="1"/>
</dbReference>
<dbReference type="GO" id="GO:0034626">
    <property type="term" value="P:fatty acid elongation, polyunsaturated fatty acid"/>
    <property type="evidence" value="ECO:0007669"/>
    <property type="project" value="TreeGrafter"/>
</dbReference>
<evidence type="ECO:0000256" key="1">
    <source>
        <dbReference type="ARBA" id="ARBA00004141"/>
    </source>
</evidence>
<evidence type="ECO:0000256" key="4">
    <source>
        <dbReference type="ARBA" id="ARBA00022692"/>
    </source>
</evidence>
<protein>
    <recommendedName>
        <fullName evidence="10">Elongation of fatty acids protein</fullName>
        <ecNumber evidence="10">2.3.1.-</ecNumber>
    </recommendedName>
</protein>
<feature type="transmembrane region" description="Helical" evidence="10">
    <location>
        <begin position="67"/>
        <end position="87"/>
    </location>
</feature>
<keyword evidence="2 10" id="KW-0444">Lipid biosynthesis</keyword>
<keyword evidence="6 10" id="KW-1133">Transmembrane helix</keyword>
<dbReference type="PANTHER" id="PTHR11157:SF17">
    <property type="entry name" value="ELONGATION OF VERY LONG CHAIN FATTY ACIDS PROTEIN 6"/>
    <property type="match status" value="1"/>
</dbReference>
<name>W7TTK8_9STRA</name>
<feature type="transmembrane region" description="Helical" evidence="10">
    <location>
        <begin position="201"/>
        <end position="221"/>
    </location>
</feature>
<reference evidence="11 12" key="1">
    <citation type="journal article" date="2014" name="Mol. Plant">
        <title>Chromosome Scale Genome Assembly and Transcriptome Profiling of Nannochloropsis gaditana in Nitrogen Depletion.</title>
        <authorList>
            <person name="Corteggiani Carpinelli E."/>
            <person name="Telatin A."/>
            <person name="Vitulo N."/>
            <person name="Forcato C."/>
            <person name="D'Angelo M."/>
            <person name="Schiavon R."/>
            <person name="Vezzi A."/>
            <person name="Giacometti G.M."/>
            <person name="Morosinotto T."/>
            <person name="Valle G."/>
        </authorList>
    </citation>
    <scope>NUCLEOTIDE SEQUENCE [LARGE SCALE GENOMIC DNA]</scope>
    <source>
        <strain evidence="11 12">B-31</strain>
    </source>
</reference>
<dbReference type="GO" id="GO:0009922">
    <property type="term" value="F:fatty acid elongase activity"/>
    <property type="evidence" value="ECO:0007669"/>
    <property type="project" value="InterPro"/>
</dbReference>
<organism evidence="11 12">
    <name type="scientific">Nannochloropsis gaditana</name>
    <dbReference type="NCBI Taxonomy" id="72520"/>
    <lineage>
        <taxon>Eukaryota</taxon>
        <taxon>Sar</taxon>
        <taxon>Stramenopiles</taxon>
        <taxon>Ochrophyta</taxon>
        <taxon>Eustigmatophyceae</taxon>
        <taxon>Eustigmatales</taxon>
        <taxon>Monodopsidaceae</taxon>
        <taxon>Nannochloropsis</taxon>
    </lineage>
</organism>
<evidence type="ECO:0000313" key="12">
    <source>
        <dbReference type="Proteomes" id="UP000019335"/>
    </source>
</evidence>
<dbReference type="OrthoDB" id="434092at2759"/>
<feature type="transmembrane region" description="Helical" evidence="10">
    <location>
        <begin position="271"/>
        <end position="291"/>
    </location>
</feature>
<feature type="transmembrane region" description="Helical" evidence="10">
    <location>
        <begin position="233"/>
        <end position="259"/>
    </location>
</feature>
<comment type="similarity">
    <text evidence="10">Belongs to the ELO family.</text>
</comment>
<dbReference type="GO" id="GO:0005789">
    <property type="term" value="C:endoplasmic reticulum membrane"/>
    <property type="evidence" value="ECO:0007669"/>
    <property type="project" value="TreeGrafter"/>
</dbReference>
<evidence type="ECO:0000256" key="9">
    <source>
        <dbReference type="ARBA" id="ARBA00023160"/>
    </source>
</evidence>
<dbReference type="AlphaFoldDB" id="W7TTK8"/>
<keyword evidence="3 10" id="KW-0808">Transferase</keyword>
<keyword evidence="7 10" id="KW-0443">Lipid metabolism</keyword>
<evidence type="ECO:0000313" key="11">
    <source>
        <dbReference type="EMBL" id="EWM29442.1"/>
    </source>
</evidence>
<evidence type="ECO:0000256" key="2">
    <source>
        <dbReference type="ARBA" id="ARBA00022516"/>
    </source>
</evidence>
<accession>W7TTK8</accession>
<comment type="subcellular location">
    <subcellularLocation>
        <location evidence="1">Membrane</location>
        <topology evidence="1">Multi-pass membrane protein</topology>
    </subcellularLocation>
</comment>
<keyword evidence="8 10" id="KW-0472">Membrane</keyword>
<dbReference type="PROSITE" id="PS01188">
    <property type="entry name" value="ELO"/>
    <property type="match status" value="1"/>
</dbReference>
<proteinExistence type="inferred from homology"/>
<dbReference type="GO" id="GO:0034625">
    <property type="term" value="P:fatty acid elongation, monounsaturated fatty acid"/>
    <property type="evidence" value="ECO:0007669"/>
    <property type="project" value="TreeGrafter"/>
</dbReference>
<comment type="caution">
    <text evidence="11">The sequence shown here is derived from an EMBL/GenBank/DDBJ whole genome shotgun (WGS) entry which is preliminary data.</text>
</comment>
<dbReference type="InterPro" id="IPR002076">
    <property type="entry name" value="ELO_fam"/>
</dbReference>
<keyword evidence="12" id="KW-1185">Reference proteome</keyword>
<keyword evidence="9 10" id="KW-0275">Fatty acid biosynthesis</keyword>
<evidence type="ECO:0000256" key="7">
    <source>
        <dbReference type="ARBA" id="ARBA00023098"/>
    </source>
</evidence>
<dbReference type="EC" id="2.3.1.-" evidence="10"/>
<dbReference type="Pfam" id="PF01151">
    <property type="entry name" value="ELO"/>
    <property type="match status" value="1"/>
</dbReference>
<dbReference type="InterPro" id="IPR030457">
    <property type="entry name" value="ELO_CS"/>
</dbReference>
<dbReference type="Proteomes" id="UP000019335">
    <property type="component" value="Chromosome 3"/>
</dbReference>
<evidence type="ECO:0000256" key="6">
    <source>
        <dbReference type="ARBA" id="ARBA00022989"/>
    </source>
</evidence>
<evidence type="ECO:0000256" key="3">
    <source>
        <dbReference type="ARBA" id="ARBA00022679"/>
    </source>
</evidence>
<keyword evidence="5 10" id="KW-0276">Fatty acid metabolism</keyword>
<feature type="transmembrane region" description="Helical" evidence="10">
    <location>
        <begin position="149"/>
        <end position="170"/>
    </location>
</feature>
<evidence type="ECO:0000256" key="8">
    <source>
        <dbReference type="ARBA" id="ARBA00023136"/>
    </source>
</evidence>
<comment type="catalytic activity">
    <reaction evidence="10">
        <text>an acyl-CoA + malonyl-CoA + H(+) = a 3-oxoacyl-CoA + CO2 + CoA</text>
        <dbReference type="Rhea" id="RHEA:50252"/>
        <dbReference type="ChEBI" id="CHEBI:15378"/>
        <dbReference type="ChEBI" id="CHEBI:16526"/>
        <dbReference type="ChEBI" id="CHEBI:57287"/>
        <dbReference type="ChEBI" id="CHEBI:57384"/>
        <dbReference type="ChEBI" id="CHEBI:58342"/>
        <dbReference type="ChEBI" id="CHEBI:90726"/>
    </reaction>
    <physiologicalReaction direction="left-to-right" evidence="10">
        <dbReference type="Rhea" id="RHEA:50253"/>
    </physiologicalReaction>
</comment>
<keyword evidence="4 10" id="KW-0812">Transmembrane</keyword>
<dbReference type="EMBL" id="AZIL01000161">
    <property type="protein sequence ID" value="EWM29442.1"/>
    <property type="molecule type" value="Genomic_DNA"/>
</dbReference>
<gene>
    <name evidence="11" type="ORF">Naga_100083g23</name>
</gene>
<evidence type="ECO:0000256" key="5">
    <source>
        <dbReference type="ARBA" id="ARBA00022832"/>
    </source>
</evidence>
<feature type="transmembrane region" description="Helical" evidence="10">
    <location>
        <begin position="99"/>
        <end position="118"/>
    </location>
</feature>